<dbReference type="InterPro" id="IPR002918">
    <property type="entry name" value="Lipase_EstA/Esterase_EstB"/>
</dbReference>
<dbReference type="WBParaSite" id="PSAMB.scaffold1046size36713.g10535.t1">
    <property type="protein sequence ID" value="PSAMB.scaffold1046size36713.g10535.t1"/>
    <property type="gene ID" value="PSAMB.scaffold1046size36713.g10535"/>
</dbReference>
<dbReference type="SUPFAM" id="SSF53474">
    <property type="entry name" value="alpha/beta-Hydrolases"/>
    <property type="match status" value="1"/>
</dbReference>
<organism evidence="2 3">
    <name type="scientific">Plectus sambesii</name>
    <dbReference type="NCBI Taxonomy" id="2011161"/>
    <lineage>
        <taxon>Eukaryota</taxon>
        <taxon>Metazoa</taxon>
        <taxon>Ecdysozoa</taxon>
        <taxon>Nematoda</taxon>
        <taxon>Chromadorea</taxon>
        <taxon>Plectida</taxon>
        <taxon>Plectina</taxon>
        <taxon>Plectoidea</taxon>
        <taxon>Plectidae</taxon>
        <taxon>Plectus</taxon>
    </lineage>
</organism>
<dbReference type="FunFam" id="3.40.50.1820:FF:000191">
    <property type="entry name" value="LIPaSe related"/>
    <property type="match status" value="1"/>
</dbReference>
<protein>
    <submittedName>
        <fullName evidence="3">Triacylglycerol lipase</fullName>
    </submittedName>
</protein>
<feature type="chain" id="PRO_5036942823" evidence="1">
    <location>
        <begin position="21"/>
        <end position="322"/>
    </location>
</feature>
<feature type="signal peptide" evidence="1">
    <location>
        <begin position="1"/>
        <end position="20"/>
    </location>
</feature>
<evidence type="ECO:0000313" key="3">
    <source>
        <dbReference type="WBParaSite" id="PSAMB.scaffold1046size36713.g10535.t1"/>
    </source>
</evidence>
<sequence length="322" mass="34580">MRSAFFAILTLFLASYPASATITPDFQTWLSNNGYSGDNFARAELGTWGSTGGKISPNQAISHQPVIFIHGNSDCALLSNRGPYATGWTNSVSYFSNQGYSSAELYATTWGDVNSANAASRTHDCATVQRLRRFVEAVLAYTKAPKVDIISHSMGVTLGRKVVKGGSIHAKDGTCNIGSSLASQVDTFLGLAGGNYGLCVCEGTSAVLEATCNKDNGYWPGDDCGFNFLDCGLAPLPFPCSGVTYSSYLTALNGDPTKEGDFVFSAWSFADDVILYGDNVWDQKTSLIPKSNGHKEYTDKTHMETKETTAADQYNAVVNHHL</sequence>
<name>A0A914UIT5_9BILA</name>
<keyword evidence="1" id="KW-0732">Signal</keyword>
<dbReference type="PANTHER" id="PTHR32015">
    <property type="entry name" value="FASTING INDUCED LIPASE"/>
    <property type="match status" value="1"/>
</dbReference>
<dbReference type="Pfam" id="PF01674">
    <property type="entry name" value="Lipase_2"/>
    <property type="match status" value="1"/>
</dbReference>
<dbReference type="GO" id="GO:0016042">
    <property type="term" value="P:lipid catabolic process"/>
    <property type="evidence" value="ECO:0007669"/>
    <property type="project" value="InterPro"/>
</dbReference>
<evidence type="ECO:0000313" key="2">
    <source>
        <dbReference type="Proteomes" id="UP000887566"/>
    </source>
</evidence>
<keyword evidence="2" id="KW-1185">Reference proteome</keyword>
<dbReference type="PANTHER" id="PTHR32015:SF1">
    <property type="entry name" value="LIPASE"/>
    <property type="match status" value="1"/>
</dbReference>
<dbReference type="Gene3D" id="3.40.50.1820">
    <property type="entry name" value="alpha/beta hydrolase"/>
    <property type="match status" value="1"/>
</dbReference>
<accession>A0A914UIT5</accession>
<proteinExistence type="predicted"/>
<dbReference type="InterPro" id="IPR029058">
    <property type="entry name" value="AB_hydrolase_fold"/>
</dbReference>
<evidence type="ECO:0000256" key="1">
    <source>
        <dbReference type="SAM" id="SignalP"/>
    </source>
</evidence>
<dbReference type="GO" id="GO:0016298">
    <property type="term" value="F:lipase activity"/>
    <property type="evidence" value="ECO:0007669"/>
    <property type="project" value="TreeGrafter"/>
</dbReference>
<dbReference type="AlphaFoldDB" id="A0A914UIT5"/>
<dbReference type="Proteomes" id="UP000887566">
    <property type="component" value="Unplaced"/>
</dbReference>
<reference evidence="3" key="1">
    <citation type="submission" date="2022-11" db="UniProtKB">
        <authorList>
            <consortium name="WormBaseParasite"/>
        </authorList>
    </citation>
    <scope>IDENTIFICATION</scope>
</reference>